<comment type="cofactor">
    <cofactor evidence="2">
        <name>Mg(2+)</name>
        <dbReference type="ChEBI" id="CHEBI:18420"/>
    </cofactor>
</comment>
<feature type="region of interest" description="Disordered" evidence="20">
    <location>
        <begin position="197"/>
        <end position="229"/>
    </location>
</feature>
<evidence type="ECO:0000256" key="18">
    <source>
        <dbReference type="ARBA" id="ARBA00093415"/>
    </source>
</evidence>
<dbReference type="InterPro" id="IPR033716">
    <property type="entry name" value="Nudt17_dom"/>
</dbReference>
<evidence type="ECO:0000256" key="2">
    <source>
        <dbReference type="ARBA" id="ARBA00001946"/>
    </source>
</evidence>
<dbReference type="GO" id="GO:0051607">
    <property type="term" value="P:defense response to virus"/>
    <property type="evidence" value="ECO:0007669"/>
    <property type="project" value="UniProtKB-KW"/>
</dbReference>
<dbReference type="FunFam" id="1.10.10.10:FF:000199">
    <property type="entry name" value="DNA-directed RNA polymerase III subunit RPC3"/>
    <property type="match status" value="1"/>
</dbReference>
<comment type="similarity">
    <text evidence="5 19">Belongs to the eukaryotic RPC3/POLR3C RNA polymerase subunit family.</text>
</comment>
<evidence type="ECO:0000256" key="5">
    <source>
        <dbReference type="ARBA" id="ARBA00007206"/>
    </source>
</evidence>
<evidence type="ECO:0000259" key="21">
    <source>
        <dbReference type="PROSITE" id="PS51462"/>
    </source>
</evidence>
<comment type="function">
    <text evidence="19">DNA-dependent RNA polymerase catalyzes the transcription of DNA into RNA using the four ribonucleoside triphosphates as substrates. Specific core component of RNA polymerase III which synthesizes small RNAs, such as 5S rRNA and tRNAs.</text>
</comment>
<evidence type="ECO:0000256" key="19">
    <source>
        <dbReference type="RuleBase" id="RU367076"/>
    </source>
</evidence>
<dbReference type="Gene3D" id="3.90.79.10">
    <property type="entry name" value="Nucleoside Triphosphate Pyrophosphohydrolase"/>
    <property type="match status" value="1"/>
</dbReference>
<organism evidence="22 23">
    <name type="scientific">Sciurus carolinensis</name>
    <name type="common">Eastern gray squirrel</name>
    <dbReference type="NCBI Taxonomy" id="30640"/>
    <lineage>
        <taxon>Eukaryota</taxon>
        <taxon>Metazoa</taxon>
        <taxon>Chordata</taxon>
        <taxon>Craniata</taxon>
        <taxon>Vertebrata</taxon>
        <taxon>Euteleostomi</taxon>
        <taxon>Mammalia</taxon>
        <taxon>Eutheria</taxon>
        <taxon>Euarchontoglires</taxon>
        <taxon>Glires</taxon>
        <taxon>Rodentia</taxon>
        <taxon>Sciuromorpha</taxon>
        <taxon>Sciuridae</taxon>
        <taxon>Sciurinae</taxon>
        <taxon>Sciurini</taxon>
        <taxon>Sciurus</taxon>
    </lineage>
</organism>
<evidence type="ECO:0000256" key="9">
    <source>
        <dbReference type="ARBA" id="ARBA00022801"/>
    </source>
</evidence>
<evidence type="ECO:0000256" key="20">
    <source>
        <dbReference type="SAM" id="MobiDB-lite"/>
    </source>
</evidence>
<dbReference type="Proteomes" id="UP001166674">
    <property type="component" value="Unassembled WGS sequence"/>
</dbReference>
<keyword evidence="8" id="KW-0479">Metal-binding</keyword>
<proteinExistence type="inferred from homology"/>
<keyword evidence="9" id="KW-0378">Hydrolase</keyword>
<keyword evidence="23" id="KW-1185">Reference proteome</keyword>
<evidence type="ECO:0000256" key="3">
    <source>
        <dbReference type="ARBA" id="ARBA00004123"/>
    </source>
</evidence>
<evidence type="ECO:0000313" key="23">
    <source>
        <dbReference type="Proteomes" id="UP001166674"/>
    </source>
</evidence>
<keyword evidence="7 19" id="KW-0240">DNA-directed RNA polymerase</keyword>
<evidence type="ECO:0000256" key="11">
    <source>
        <dbReference type="ARBA" id="ARBA00023118"/>
    </source>
</evidence>
<dbReference type="EMBL" id="JAATJV010249500">
    <property type="protein sequence ID" value="MBZ3875389.1"/>
    <property type="molecule type" value="Genomic_DNA"/>
</dbReference>
<dbReference type="InterPro" id="IPR013197">
    <property type="entry name" value="RNA_pol_III_RPC82-rel_HTH"/>
</dbReference>
<name>A0AA41MNT7_SCICA</name>
<dbReference type="GO" id="GO:0006351">
    <property type="term" value="P:DNA-templated transcription"/>
    <property type="evidence" value="ECO:0007669"/>
    <property type="project" value="InterPro"/>
</dbReference>
<dbReference type="Pfam" id="PF08221">
    <property type="entry name" value="HTH_9"/>
    <property type="match status" value="1"/>
</dbReference>
<evidence type="ECO:0000256" key="16">
    <source>
        <dbReference type="ARBA" id="ARBA00065155"/>
    </source>
</evidence>
<keyword evidence="11" id="KW-0051">Antiviral defense</keyword>
<keyword evidence="14 19" id="KW-0539">Nucleus</keyword>
<dbReference type="InterPro" id="IPR015797">
    <property type="entry name" value="NUDIX_hydrolase-like_dom_sf"/>
</dbReference>
<dbReference type="InterPro" id="IPR055207">
    <property type="entry name" value="POLR3C_WHD"/>
</dbReference>
<comment type="subcellular location">
    <subcellularLocation>
        <location evidence="3 19">Nucleus</location>
    </subcellularLocation>
</comment>
<dbReference type="GO" id="GO:0046872">
    <property type="term" value="F:metal ion binding"/>
    <property type="evidence" value="ECO:0007669"/>
    <property type="project" value="UniProtKB-KW"/>
</dbReference>
<dbReference type="FunFam" id="3.90.79.10:FF:000033">
    <property type="entry name" value="nucleoside diphosphate-linked moiety X motif 17 isoform X1"/>
    <property type="match status" value="1"/>
</dbReference>
<feature type="region of interest" description="Disordered" evidence="20">
    <location>
        <begin position="695"/>
        <end position="724"/>
    </location>
</feature>
<keyword evidence="10" id="KW-0460">Magnesium</keyword>
<gene>
    <name evidence="22" type="ORF">SUZIE_132690</name>
</gene>
<keyword evidence="12 19" id="KW-0804">Transcription</keyword>
<accession>A0AA41MNT7</accession>
<dbReference type="GO" id="GO:0005666">
    <property type="term" value="C:RNA polymerase III complex"/>
    <property type="evidence" value="ECO:0007669"/>
    <property type="project" value="UniProtKB-UniRule"/>
</dbReference>
<dbReference type="Pfam" id="PF20912">
    <property type="entry name" value="RPC3_helical"/>
    <property type="match status" value="1"/>
</dbReference>
<evidence type="ECO:0000256" key="10">
    <source>
        <dbReference type="ARBA" id="ARBA00022842"/>
    </source>
</evidence>
<comment type="subunit">
    <text evidence="19">Component of the RNA polymerase III (Pol III) complex consisting of 17 subunits.</text>
</comment>
<evidence type="ECO:0000313" key="22">
    <source>
        <dbReference type="EMBL" id="MBZ3875389.1"/>
    </source>
</evidence>
<dbReference type="GO" id="GO:0140933">
    <property type="term" value="F:5'-(N(7)-methylguanosine 5'-triphospho)-[mRNA] hydrolase activity"/>
    <property type="evidence" value="ECO:0007669"/>
    <property type="project" value="UniProtKB-EC"/>
</dbReference>
<comment type="cofactor">
    <cofactor evidence="1">
        <name>Mn(2+)</name>
        <dbReference type="ChEBI" id="CHEBI:29035"/>
    </cofactor>
</comment>
<comment type="similarity">
    <text evidence="4">Belongs to the Nudix hydrolase family.</text>
</comment>
<evidence type="ECO:0000256" key="12">
    <source>
        <dbReference type="ARBA" id="ARBA00023163"/>
    </source>
</evidence>
<evidence type="ECO:0000256" key="6">
    <source>
        <dbReference type="ARBA" id="ARBA00016689"/>
    </source>
</evidence>
<keyword evidence="13" id="KW-0464">Manganese</keyword>
<dbReference type="Pfam" id="PF05645">
    <property type="entry name" value="RNA_pol_Rpc82"/>
    <property type="match status" value="1"/>
</dbReference>
<comment type="caution">
    <text evidence="22">The sequence shown here is derived from an EMBL/GenBank/DDBJ whole genome shotgun (WGS) entry which is preliminary data.</text>
</comment>
<comment type="subunit">
    <text evidence="16">Component of the RNA polymerase III complex consisting of 17 subunits: a ten-subunit horseshoe-shaped catalytic core composed of POLR3A/RPC1, POLR3B/RPC2, POLR1C/RPAC1, POLR1D/RPAC2, POLR3K/RPC10, POLR2E/RPABC1, POLR2F/RPABC2, POLR2H/RPABC3, POLR2K/RPABC4 and POLR2L/RPABC5; a mobile stalk composed of two subunits POLR3H/RPC8 and CRCP/RPC9, protruding from the core and functioning primarily in transcription initiation; and additional subunits homologous to general transcription factors of the RNA polymerase II machinery, POLR3C/RPC3-POLR3F/RPC6-POLR3G/RPC7 heterotrimer required for transcription initiation and POLR3D/RPC4-POLR3E/RPC5 heterodimer involved in both transcription initiation and termination. Directly interacts with POLR3G/RPC7 and POLR3GL. Directly interacts with POLR3F/RPC6. Interacts with GTF3C4. As part of the RNA polymerase III complex, interacts with PKP2.</text>
</comment>
<dbReference type="PANTHER" id="PTHR12949:SF0">
    <property type="entry name" value="DNA-DIRECTED RNA POLYMERASE III SUBUNIT RPC3"/>
    <property type="match status" value="1"/>
</dbReference>
<dbReference type="CDD" id="cd04694">
    <property type="entry name" value="NUDIX_Nudt17"/>
    <property type="match status" value="1"/>
</dbReference>
<dbReference type="GO" id="GO:0003697">
    <property type="term" value="F:single-stranded DNA binding"/>
    <property type="evidence" value="ECO:0007669"/>
    <property type="project" value="UniProtKB-UniRule"/>
</dbReference>
<protein>
    <recommendedName>
        <fullName evidence="6 19">DNA-directed RNA polymerase III subunit RPC3</fullName>
        <shortName evidence="19">RNA polymerase III subunit C3</shortName>
    </recommendedName>
</protein>
<dbReference type="Pfam" id="PF00293">
    <property type="entry name" value="NUDIX"/>
    <property type="match status" value="1"/>
</dbReference>
<dbReference type="Pfam" id="PF22536">
    <property type="entry name" value="WHD_POLR3C"/>
    <property type="match status" value="1"/>
</dbReference>
<evidence type="ECO:0000256" key="14">
    <source>
        <dbReference type="ARBA" id="ARBA00023242"/>
    </source>
</evidence>
<dbReference type="FunFam" id="1.10.10.10:FF:000218">
    <property type="entry name" value="DNA-directed RNA polymerase III subunit RPC3"/>
    <property type="match status" value="1"/>
</dbReference>
<dbReference type="Gene3D" id="6.10.140.1450">
    <property type="match status" value="1"/>
</dbReference>
<comment type="catalytic activity">
    <reaction evidence="17">
        <text>a 5'-end (N(7)-methyl 5'-triphosphoguanosine)-ribonucleoside in mRNA + H2O = N(7)-methyl-GDP + a 5'-end phospho-ribonucleoside in mRNA + 2 H(+)</text>
        <dbReference type="Rhea" id="RHEA:67484"/>
        <dbReference type="Rhea" id="RHEA-COMP:15692"/>
        <dbReference type="Rhea" id="RHEA-COMP:17167"/>
        <dbReference type="ChEBI" id="CHEBI:15377"/>
        <dbReference type="ChEBI" id="CHEBI:15378"/>
        <dbReference type="ChEBI" id="CHEBI:63714"/>
        <dbReference type="ChEBI" id="CHEBI:138282"/>
        <dbReference type="ChEBI" id="CHEBI:156461"/>
        <dbReference type="EC" id="3.6.1.62"/>
    </reaction>
</comment>
<feature type="domain" description="Nudix hydrolase" evidence="21">
    <location>
        <begin position="485"/>
        <end position="631"/>
    </location>
</feature>
<evidence type="ECO:0000256" key="13">
    <source>
        <dbReference type="ARBA" id="ARBA00023211"/>
    </source>
</evidence>
<dbReference type="FunFam" id="1.10.10.10:FF:000256">
    <property type="entry name" value="DNA-directed RNA polymerase III subunit RPC3"/>
    <property type="match status" value="1"/>
</dbReference>
<dbReference type="SUPFAM" id="SSF55811">
    <property type="entry name" value="Nudix"/>
    <property type="match status" value="1"/>
</dbReference>
<evidence type="ECO:0000256" key="8">
    <source>
        <dbReference type="ARBA" id="ARBA00022723"/>
    </source>
</evidence>
<evidence type="ECO:0000256" key="7">
    <source>
        <dbReference type="ARBA" id="ARBA00022478"/>
    </source>
</evidence>
<reference evidence="22" key="1">
    <citation type="submission" date="2020-03" db="EMBL/GenBank/DDBJ databases">
        <title>Studies in the Genomics of Life Span.</title>
        <authorList>
            <person name="Glass D."/>
        </authorList>
    </citation>
    <scope>NUCLEOTIDE SEQUENCE</scope>
    <source>
        <strain evidence="22">SUZIE</strain>
        <tissue evidence="22">Muscle</tissue>
    </source>
</reference>
<evidence type="ECO:0000256" key="17">
    <source>
        <dbReference type="ARBA" id="ARBA00093205"/>
    </source>
</evidence>
<sequence length="724" mass="80925">MTQAEIKLCSLLLQEHFGEIVEKIGVHLIRTGSQPLRVIAHDTGTSLDQVKKALCVLIQHNLVIYQVHKRGVVEYEAQCSRVLRMLRYPRYIYTTKTLYSDTGELIVEELLLNGKMTMSAVVKKVADRLTETMEDGKTMDYAEVSNTFVRLADTHFVQRCPLVPATENSDPGPPPPAPTLVINEKDMYLVPKLSLIGKGKRRRSSDEDAAGEPKAKRPKHTTDNKEPIPDDGIYWQVNLDRFHQHFRDQAIVSAVANRMDQTSSEIVRTMLRMSEITTPSSAPFTQPLSSNEIFRSLPVGYNISKQVLDQYLTLLADDPLEFVGKSGDSGGGMYVINLHKALTSLATATLESVVQERFGSRCARIFRLVLQKKHLEQKQVEDFAMIPAKEAKDMLYKMLSENFVSLQSIANLIERRQFETKENKRLLEKSQRVEAIIASMQATGAEEAQLQEIEEMITAPERQQLETLKRNVNKTSGSELPMNRGVDLGVATILQSSDQTVLLTRRTRNLRVSPNLWVPPGGHVELDEELLDGGLRELWEETGLQLPQGQFSWVPLGLWESAYPPRLSWGFPKYHHIILYLLVISQESQQQLQVRIQPNPSEVSAFMWLGPNIAAAVSATEDGTETSTFLPQDLPSSILAVELKENGEAQPLVLPTSTLLQTTPTTVEDKERISTGTKFALGLWLQHLHSVTPPSGEGGAYVDAGSSKEEQNMNPLDPTQGCGK</sequence>
<dbReference type="PANTHER" id="PTHR12949">
    <property type="entry name" value="RNA POLYMERASE III DNA DIRECTED -RELATED"/>
    <property type="match status" value="1"/>
</dbReference>
<dbReference type="InterPro" id="IPR036388">
    <property type="entry name" value="WH-like_DNA-bd_sf"/>
</dbReference>
<evidence type="ECO:0000256" key="15">
    <source>
        <dbReference type="ARBA" id="ARBA00055266"/>
    </source>
</evidence>
<evidence type="ECO:0000256" key="4">
    <source>
        <dbReference type="ARBA" id="ARBA00005582"/>
    </source>
</evidence>
<dbReference type="PROSITE" id="PS51462">
    <property type="entry name" value="NUDIX"/>
    <property type="match status" value="1"/>
</dbReference>
<dbReference type="InterPro" id="IPR000086">
    <property type="entry name" value="NUDIX_hydrolase_dom"/>
</dbReference>
<dbReference type="InterPro" id="IPR039748">
    <property type="entry name" value="RPC3"/>
</dbReference>
<comment type="function">
    <text evidence="15">DNA-dependent RNA polymerase catalyzes the transcription of DNA into RNA using the four ribonucleoside triphosphates as substrates. Specific peripheric component of RNA polymerase III (Pol III) which synthesizes small non-coding RNAs including 5S rRNA, snRNAs, tRNAs and miRNAs from at least 500 distinct genomic loci. Part of POLR3C/RPC3-POLR3F/RPC6-POLR3G/RPC7 heterotrimer, coordinates the dynamics of Pol III stalk and clamp modules during the transition from apo to elongation state. Pol III plays a key role in sensing and limiting infection by intracellular bacteria and DNA viruses. Acts as a nuclear and cytosolic DNA sensor involved in innate immune response. Can sense non-self dsDNA that serves as template for transcription into dsRNA. The non-self RNA polymerase III transcripts, such as Epstein-Barr virus-encoded RNAs (EBERs) induce type I interferon and NF-kappa-B through the RIG-I pathway. Preferentially binds single-stranded DNA (ssDNA) in a sequence-independent manner.</text>
</comment>
<dbReference type="Gene3D" id="1.10.10.10">
    <property type="entry name" value="Winged helix-like DNA-binding domain superfamily/Winged helix DNA-binding domain"/>
    <property type="match status" value="3"/>
</dbReference>
<feature type="compositionally biased region" description="Basic and acidic residues" evidence="20">
    <location>
        <begin position="211"/>
        <end position="228"/>
    </location>
</feature>
<dbReference type="AlphaFoldDB" id="A0AA41MNT7"/>
<dbReference type="FunFam" id="1.10.10.10:FF:000262">
    <property type="entry name" value="DNA-directed RNA polymerase III subunit RPC3"/>
    <property type="match status" value="1"/>
</dbReference>
<dbReference type="InterPro" id="IPR008806">
    <property type="entry name" value="RNA_pol_III_Rpc82_C"/>
</dbReference>
<evidence type="ECO:0000256" key="1">
    <source>
        <dbReference type="ARBA" id="ARBA00001936"/>
    </source>
</evidence>
<comment type="function">
    <text evidence="18">Acts as a decapping enzyme capable of hydrolyzing monomethylated capped RNAs (in vitro). Hydrolyzes monomethylated capped RNA after alpha and beta phosphates to form N(7)-methyl-GDP. Shows low activity towards unmethylated capped RNA.</text>
</comment>